<dbReference type="GO" id="GO:0005886">
    <property type="term" value="C:plasma membrane"/>
    <property type="evidence" value="ECO:0007669"/>
    <property type="project" value="TreeGrafter"/>
</dbReference>
<feature type="transmembrane region" description="Helical" evidence="1">
    <location>
        <begin position="242"/>
        <end position="261"/>
    </location>
</feature>
<keyword evidence="4" id="KW-1185">Reference proteome</keyword>
<gene>
    <name evidence="3" type="ORF">CAL65_02635</name>
</gene>
<reference evidence="4" key="1">
    <citation type="submission" date="2017-05" db="EMBL/GenBank/DDBJ databases">
        <authorList>
            <person name="Sharma S."/>
            <person name="Sidhu C."/>
            <person name="Pinnaka A.K."/>
        </authorList>
    </citation>
    <scope>NUCLEOTIDE SEQUENCE [LARGE SCALE GENOMIC DNA]</scope>
    <source>
        <strain evidence="4">AK93</strain>
    </source>
</reference>
<feature type="domain" description="Cytochrome c assembly protein" evidence="2">
    <location>
        <begin position="39"/>
        <end position="263"/>
    </location>
</feature>
<keyword evidence="1" id="KW-0472">Membrane</keyword>
<keyword evidence="1" id="KW-0812">Transmembrane</keyword>
<dbReference type="GO" id="GO:0017004">
    <property type="term" value="P:cytochrome complex assembly"/>
    <property type="evidence" value="ECO:0007669"/>
    <property type="project" value="InterPro"/>
</dbReference>
<feature type="transmembrane region" description="Helical" evidence="1">
    <location>
        <begin position="6"/>
        <end position="25"/>
    </location>
</feature>
<dbReference type="GO" id="GO:0020037">
    <property type="term" value="F:heme binding"/>
    <property type="evidence" value="ECO:0007669"/>
    <property type="project" value="InterPro"/>
</dbReference>
<dbReference type="RefSeq" id="WP_116300841.1">
    <property type="nucleotide sequence ID" value="NZ_NFZV01000002.1"/>
</dbReference>
<dbReference type="AlphaFoldDB" id="A0A3E0X2F7"/>
<feature type="transmembrane region" description="Helical" evidence="1">
    <location>
        <begin position="181"/>
        <end position="200"/>
    </location>
</feature>
<name>A0A3E0X2F7_9GAMM</name>
<protein>
    <recommendedName>
        <fullName evidence="2">Cytochrome c assembly protein domain-containing protein</fullName>
    </recommendedName>
</protein>
<evidence type="ECO:0000313" key="4">
    <source>
        <dbReference type="Proteomes" id="UP000256763"/>
    </source>
</evidence>
<organism evidence="3 4">
    <name type="scientific">Alkalilimnicola ehrlichii</name>
    <dbReference type="NCBI Taxonomy" id="351052"/>
    <lineage>
        <taxon>Bacteria</taxon>
        <taxon>Pseudomonadati</taxon>
        <taxon>Pseudomonadota</taxon>
        <taxon>Gammaproteobacteria</taxon>
        <taxon>Chromatiales</taxon>
        <taxon>Ectothiorhodospiraceae</taxon>
        <taxon>Alkalilimnicola</taxon>
    </lineage>
</organism>
<feature type="transmembrane region" description="Helical" evidence="1">
    <location>
        <begin position="95"/>
        <end position="115"/>
    </location>
</feature>
<dbReference type="Pfam" id="PF01578">
    <property type="entry name" value="Cytochrom_C_asm"/>
    <property type="match status" value="1"/>
</dbReference>
<evidence type="ECO:0000256" key="1">
    <source>
        <dbReference type="SAM" id="Phobius"/>
    </source>
</evidence>
<proteinExistence type="predicted"/>
<dbReference type="EMBL" id="NFZW01000002">
    <property type="protein sequence ID" value="RFA38821.1"/>
    <property type="molecule type" value="Genomic_DNA"/>
</dbReference>
<feature type="transmembrane region" description="Helical" evidence="1">
    <location>
        <begin position="37"/>
        <end position="57"/>
    </location>
</feature>
<feature type="transmembrane region" description="Helical" evidence="1">
    <location>
        <begin position="127"/>
        <end position="151"/>
    </location>
</feature>
<dbReference type="Proteomes" id="UP000256763">
    <property type="component" value="Unassembled WGS sequence"/>
</dbReference>
<keyword evidence="1" id="KW-1133">Transmembrane helix</keyword>
<feature type="transmembrane region" description="Helical" evidence="1">
    <location>
        <begin position="212"/>
        <end position="230"/>
    </location>
</feature>
<accession>A0A3E0X2F7</accession>
<dbReference type="InterPro" id="IPR002541">
    <property type="entry name" value="Cyt_c_assembly"/>
</dbReference>
<dbReference type="PANTHER" id="PTHR38034">
    <property type="entry name" value="INNER MEMBRANE PROTEIN YPJD"/>
    <property type="match status" value="1"/>
</dbReference>
<comment type="caution">
    <text evidence="3">The sequence shown here is derived from an EMBL/GenBank/DDBJ whole genome shotgun (WGS) entry which is preliminary data.</text>
</comment>
<dbReference type="PANTHER" id="PTHR38034:SF1">
    <property type="entry name" value="INNER MEMBRANE PROTEIN YPJD"/>
    <property type="match status" value="1"/>
</dbReference>
<evidence type="ECO:0000259" key="2">
    <source>
        <dbReference type="Pfam" id="PF01578"/>
    </source>
</evidence>
<dbReference type="InterPro" id="IPR052372">
    <property type="entry name" value="YpjD/HemX"/>
</dbReference>
<evidence type="ECO:0000313" key="3">
    <source>
        <dbReference type="EMBL" id="RFA38821.1"/>
    </source>
</evidence>
<feature type="transmembrane region" description="Helical" evidence="1">
    <location>
        <begin position="63"/>
        <end position="83"/>
    </location>
</feature>
<sequence>MNILLAFITFCLYGAAGLGLLRRLLNGPDAFPGRRLCLLFGALALALHFGLLAYSLMPGQASRLGFFEASSLVAWLISALLLATATRRPVESLGILILPLSGVAVLLDAIFGPVASTAPPMPPGLAAHVISSIVAYSILALAAFQAVLLAVQEHRLHHKHPGGFVRLLPPMQTMEHLLFQMLRLGFLGLTLALITGFLFLEDMFAQHLVHKTVLSIIAWCVFATLLYGRWRFGWRGKTAIRWTLAGFIVLMLSYFGSKFVLEVVLQRF</sequence>
<dbReference type="OrthoDB" id="9780793at2"/>